<feature type="region of interest" description="Disordered" evidence="1">
    <location>
        <begin position="1"/>
        <end position="20"/>
    </location>
</feature>
<evidence type="ECO:0000313" key="2">
    <source>
        <dbReference type="EMBL" id="MBB4936740.1"/>
    </source>
</evidence>
<feature type="compositionally biased region" description="Basic and acidic residues" evidence="1">
    <location>
        <begin position="1"/>
        <end position="17"/>
    </location>
</feature>
<dbReference type="AlphaFoldDB" id="A0A7W7RR90"/>
<protein>
    <submittedName>
        <fullName evidence="2">Uncharacterized protein</fullName>
    </submittedName>
</protein>
<accession>A0A7W7RR90</accession>
<name>A0A7W7RR90_9ACTN</name>
<dbReference type="Proteomes" id="UP000534286">
    <property type="component" value="Unassembled WGS sequence"/>
</dbReference>
<evidence type="ECO:0000256" key="1">
    <source>
        <dbReference type="SAM" id="MobiDB-lite"/>
    </source>
</evidence>
<keyword evidence="3" id="KW-1185">Reference proteome</keyword>
<evidence type="ECO:0000313" key="3">
    <source>
        <dbReference type="Proteomes" id="UP000534286"/>
    </source>
</evidence>
<proteinExistence type="predicted"/>
<gene>
    <name evidence="2" type="ORF">FHR32_001045</name>
</gene>
<dbReference type="EMBL" id="JACHJU010000001">
    <property type="protein sequence ID" value="MBB4936740.1"/>
    <property type="molecule type" value="Genomic_DNA"/>
</dbReference>
<organism evidence="2 3">
    <name type="scientific">Streptosporangium album</name>
    <dbReference type="NCBI Taxonomy" id="47479"/>
    <lineage>
        <taxon>Bacteria</taxon>
        <taxon>Bacillati</taxon>
        <taxon>Actinomycetota</taxon>
        <taxon>Actinomycetes</taxon>
        <taxon>Streptosporangiales</taxon>
        <taxon>Streptosporangiaceae</taxon>
        <taxon>Streptosporangium</taxon>
    </lineage>
</organism>
<comment type="caution">
    <text evidence="2">The sequence shown here is derived from an EMBL/GenBank/DDBJ whole genome shotgun (WGS) entry which is preliminary data.</text>
</comment>
<sequence length="36" mass="4230">MPDQRQERTPRRGHDLPRPLWPEFADAIDELTAAGW</sequence>
<reference evidence="2 3" key="1">
    <citation type="submission" date="2020-08" db="EMBL/GenBank/DDBJ databases">
        <title>Sequencing the genomes of 1000 actinobacteria strains.</title>
        <authorList>
            <person name="Klenk H.-P."/>
        </authorList>
    </citation>
    <scope>NUCLEOTIDE SEQUENCE [LARGE SCALE GENOMIC DNA]</scope>
    <source>
        <strain evidence="2 3">DSM 43023</strain>
    </source>
</reference>